<feature type="transmembrane region" description="Helical" evidence="2">
    <location>
        <begin position="68"/>
        <end position="90"/>
    </location>
</feature>
<dbReference type="FunCoup" id="K3YMY3">
    <property type="interactions" value="647"/>
</dbReference>
<dbReference type="AlphaFoldDB" id="K3YMY3"/>
<keyword evidence="4" id="KW-1185">Reference proteome</keyword>
<sequence>MADSEASAAAPPRTPPATNAAGTGAAAALRGRSFTVFEAAAAPPHAPPPARATAAAALRGVLARVADALVLVFCCFSWANIAANGAAVAARWACGEDSRAPAVAKEAADAAFLAMAVLIPVAGPRLFWIIERWPKAGERQSGSGVTRRSDVQLGRTASGGGARPCQNAGPASVTLALVVVYFCVPVMLVGQLIQAHAPAMGSYQEKFGSAISSMATLVATLVLCFFLIPGMITQLRRYG</sequence>
<evidence type="ECO:0000256" key="2">
    <source>
        <dbReference type="SAM" id="Phobius"/>
    </source>
</evidence>
<dbReference type="HOGENOM" id="CLU_084900_0_0_1"/>
<dbReference type="EnsemblPlants" id="KQL01786">
    <property type="protein sequence ID" value="KQL01786"/>
    <property type="gene ID" value="SETIT_015617mg"/>
</dbReference>
<dbReference type="Proteomes" id="UP000004995">
    <property type="component" value="Unassembled WGS sequence"/>
</dbReference>
<keyword evidence="2" id="KW-0812">Transmembrane</keyword>
<dbReference type="eggNOG" id="ENOG502R5DI">
    <property type="taxonomic scope" value="Eukaryota"/>
</dbReference>
<evidence type="ECO:0000313" key="3">
    <source>
        <dbReference type="EnsemblPlants" id="KQL01786"/>
    </source>
</evidence>
<proteinExistence type="predicted"/>
<protein>
    <submittedName>
        <fullName evidence="3">Uncharacterized protein</fullName>
    </submittedName>
</protein>
<evidence type="ECO:0000256" key="1">
    <source>
        <dbReference type="SAM" id="MobiDB-lite"/>
    </source>
</evidence>
<dbReference type="InParanoid" id="K3YMY3"/>
<reference evidence="3" key="2">
    <citation type="submission" date="2018-08" db="UniProtKB">
        <authorList>
            <consortium name="EnsemblPlants"/>
        </authorList>
    </citation>
    <scope>IDENTIFICATION</scope>
    <source>
        <strain evidence="3">Yugu1</strain>
    </source>
</reference>
<keyword evidence="2" id="KW-1133">Transmembrane helix</keyword>
<dbReference type="EMBL" id="AGNK02003841">
    <property type="status" value="NOT_ANNOTATED_CDS"/>
    <property type="molecule type" value="Genomic_DNA"/>
</dbReference>
<name>K3YMY3_SETIT</name>
<evidence type="ECO:0000313" key="4">
    <source>
        <dbReference type="Proteomes" id="UP000004995"/>
    </source>
</evidence>
<feature type="region of interest" description="Disordered" evidence="1">
    <location>
        <begin position="1"/>
        <end position="22"/>
    </location>
</feature>
<feature type="transmembrane region" description="Helical" evidence="2">
    <location>
        <begin position="173"/>
        <end position="195"/>
    </location>
</feature>
<feature type="transmembrane region" description="Helical" evidence="2">
    <location>
        <begin position="207"/>
        <end position="228"/>
    </location>
</feature>
<accession>K3YMY3</accession>
<dbReference type="Gramene" id="KQL01786">
    <property type="protein sequence ID" value="KQL01786"/>
    <property type="gene ID" value="SETIT_015617mg"/>
</dbReference>
<dbReference type="OMA" id="FPDLVIF"/>
<feature type="transmembrane region" description="Helical" evidence="2">
    <location>
        <begin position="110"/>
        <end position="130"/>
    </location>
</feature>
<reference evidence="4" key="1">
    <citation type="journal article" date="2012" name="Nat. Biotechnol.">
        <title>Reference genome sequence of the model plant Setaria.</title>
        <authorList>
            <person name="Bennetzen J.L."/>
            <person name="Schmutz J."/>
            <person name="Wang H."/>
            <person name="Percifield R."/>
            <person name="Hawkins J."/>
            <person name="Pontaroli A.C."/>
            <person name="Estep M."/>
            <person name="Feng L."/>
            <person name="Vaughn J.N."/>
            <person name="Grimwood J."/>
            <person name="Jenkins J."/>
            <person name="Barry K."/>
            <person name="Lindquist E."/>
            <person name="Hellsten U."/>
            <person name="Deshpande S."/>
            <person name="Wang X."/>
            <person name="Wu X."/>
            <person name="Mitros T."/>
            <person name="Triplett J."/>
            <person name="Yang X."/>
            <person name="Ye C.Y."/>
            <person name="Mauro-Herrera M."/>
            <person name="Wang L."/>
            <person name="Li P."/>
            <person name="Sharma M."/>
            <person name="Sharma R."/>
            <person name="Ronald P.C."/>
            <person name="Panaud O."/>
            <person name="Kellogg E.A."/>
            <person name="Brutnell T.P."/>
            <person name="Doust A.N."/>
            <person name="Tuskan G.A."/>
            <person name="Rokhsar D."/>
            <person name="Devos K.M."/>
        </authorList>
    </citation>
    <scope>NUCLEOTIDE SEQUENCE [LARGE SCALE GENOMIC DNA]</scope>
    <source>
        <strain evidence="4">cv. Yugu1</strain>
    </source>
</reference>
<organism evidence="3 4">
    <name type="scientific">Setaria italica</name>
    <name type="common">Foxtail millet</name>
    <name type="synonym">Panicum italicum</name>
    <dbReference type="NCBI Taxonomy" id="4555"/>
    <lineage>
        <taxon>Eukaryota</taxon>
        <taxon>Viridiplantae</taxon>
        <taxon>Streptophyta</taxon>
        <taxon>Embryophyta</taxon>
        <taxon>Tracheophyta</taxon>
        <taxon>Spermatophyta</taxon>
        <taxon>Magnoliopsida</taxon>
        <taxon>Liliopsida</taxon>
        <taxon>Poales</taxon>
        <taxon>Poaceae</taxon>
        <taxon>PACMAD clade</taxon>
        <taxon>Panicoideae</taxon>
        <taxon>Panicodae</taxon>
        <taxon>Paniceae</taxon>
        <taxon>Cenchrinae</taxon>
        <taxon>Setaria</taxon>
    </lineage>
</organism>
<keyword evidence="2" id="KW-0472">Membrane</keyword>